<evidence type="ECO:0008006" key="3">
    <source>
        <dbReference type="Google" id="ProtNLM"/>
    </source>
</evidence>
<dbReference type="RefSeq" id="WP_084190500.1">
    <property type="nucleotide sequence ID" value="NZ_FRAA01000003.1"/>
</dbReference>
<sequence>MIQNLIVLALFLGALWFLVKKFILKSDASAGCAGGCDKCDTAQNKQST</sequence>
<dbReference type="STRING" id="156994.SAMN04488028_103250"/>
<proteinExistence type="predicted"/>
<reference evidence="2" key="1">
    <citation type="submission" date="2016-11" db="EMBL/GenBank/DDBJ databases">
        <authorList>
            <person name="Varghese N."/>
            <person name="Submissions S."/>
        </authorList>
    </citation>
    <scope>NUCLEOTIDE SEQUENCE [LARGE SCALE GENOMIC DNA]</scope>
    <source>
        <strain evidence="2">DSM 26134</strain>
    </source>
</reference>
<dbReference type="Proteomes" id="UP000184474">
    <property type="component" value="Unassembled WGS sequence"/>
</dbReference>
<protein>
    <recommendedName>
        <fullName evidence="3">Virus attachment protein p12 family protein</fullName>
    </recommendedName>
</protein>
<gene>
    <name evidence="1" type="ORF">SAMN04488028_103250</name>
</gene>
<dbReference type="Pfam" id="PF12669">
    <property type="entry name" value="FeoB_associated"/>
    <property type="match status" value="1"/>
</dbReference>
<organism evidence="1 2">
    <name type="scientific">Reichenbachiella agariperforans</name>
    <dbReference type="NCBI Taxonomy" id="156994"/>
    <lineage>
        <taxon>Bacteria</taxon>
        <taxon>Pseudomonadati</taxon>
        <taxon>Bacteroidota</taxon>
        <taxon>Cytophagia</taxon>
        <taxon>Cytophagales</taxon>
        <taxon>Reichenbachiellaceae</taxon>
        <taxon>Reichenbachiella</taxon>
    </lineage>
</organism>
<dbReference type="EMBL" id="FRAA01000003">
    <property type="protein sequence ID" value="SHK17384.1"/>
    <property type="molecule type" value="Genomic_DNA"/>
</dbReference>
<keyword evidence="2" id="KW-1185">Reference proteome</keyword>
<name>A0A1M6QAR2_REIAG</name>
<dbReference type="AlphaFoldDB" id="A0A1M6QAR2"/>
<accession>A0A1M6QAR2</accession>
<evidence type="ECO:0000313" key="1">
    <source>
        <dbReference type="EMBL" id="SHK17384.1"/>
    </source>
</evidence>
<evidence type="ECO:0000313" key="2">
    <source>
        <dbReference type="Proteomes" id="UP000184474"/>
    </source>
</evidence>